<evidence type="ECO:0000256" key="1">
    <source>
        <dbReference type="SAM" id="Phobius"/>
    </source>
</evidence>
<feature type="transmembrane region" description="Helical" evidence="1">
    <location>
        <begin position="100"/>
        <end position="120"/>
    </location>
</feature>
<dbReference type="InterPro" id="IPR045964">
    <property type="entry name" value="DUF6384"/>
</dbReference>
<comment type="caution">
    <text evidence="2">The sequence shown here is derived from an EMBL/GenBank/DDBJ whole genome shotgun (WGS) entry which is preliminary data.</text>
</comment>
<organism evidence="2 3">
    <name type="scientific">Paradevosia shaoguanensis</name>
    <dbReference type="NCBI Taxonomy" id="1335043"/>
    <lineage>
        <taxon>Bacteria</taxon>
        <taxon>Pseudomonadati</taxon>
        <taxon>Pseudomonadota</taxon>
        <taxon>Alphaproteobacteria</taxon>
        <taxon>Hyphomicrobiales</taxon>
        <taxon>Devosiaceae</taxon>
        <taxon>Paradevosia</taxon>
    </lineage>
</organism>
<protein>
    <submittedName>
        <fullName evidence="2">DUF6384 family protein</fullName>
    </submittedName>
</protein>
<gene>
    <name evidence="2" type="ORF">ML536_17235</name>
</gene>
<dbReference type="Proteomes" id="UP001156140">
    <property type="component" value="Unassembled WGS sequence"/>
</dbReference>
<keyword evidence="1" id="KW-0472">Membrane</keyword>
<evidence type="ECO:0000313" key="3">
    <source>
        <dbReference type="Proteomes" id="UP001156140"/>
    </source>
</evidence>
<name>A0AA41UCF9_9HYPH</name>
<reference evidence="2" key="1">
    <citation type="submission" date="2022-03" db="EMBL/GenBank/DDBJ databases">
        <title>The complete genome sequence of a Methyloterrigena soli.</title>
        <authorList>
            <person name="Zi Z."/>
        </authorList>
    </citation>
    <scope>NUCLEOTIDE SEQUENCE</scope>
    <source>
        <strain evidence="2">M48</strain>
    </source>
</reference>
<keyword evidence="3" id="KW-1185">Reference proteome</keyword>
<sequence length="312" mass="34989">MSDTTATPAAPLDEVMLAMDVVDTLRHRQDLVDRELDEDAREKQLIAKLRDIYHQQGIEVPDSVLKEGVEALKESRFVYTPPKPGFGTTLARLYVTRDRWGRWVFSVLLALVIGLGGYYLGYKPFQASQAEQARLELAEGMPRQMDALYQTIFDETKVQQAVNEAEEFRNRGKAAAAEGNRTGAQSAIDNLTKLRDTLRQEYTLKIVNRQGVQSGFWTFPEINTEATNYYVVVEALDPDGKALSLPILNEENGQTETVDIWGVRVPESVYNAVAADKQDDGIIERNVVGIKQYGFLDVDYVIPVLGGAVTRW</sequence>
<keyword evidence="1" id="KW-0812">Transmembrane</keyword>
<keyword evidence="1" id="KW-1133">Transmembrane helix</keyword>
<accession>A0AA41UCF9</accession>
<dbReference type="AlphaFoldDB" id="A0AA41UCF9"/>
<dbReference type="Pfam" id="PF19911">
    <property type="entry name" value="DUF6384"/>
    <property type="match status" value="1"/>
</dbReference>
<proteinExistence type="predicted"/>
<evidence type="ECO:0000313" key="2">
    <source>
        <dbReference type="EMBL" id="MCI0128578.1"/>
    </source>
</evidence>
<dbReference type="RefSeq" id="WP_035029555.1">
    <property type="nucleotide sequence ID" value="NZ_CP068983.1"/>
</dbReference>
<dbReference type="EMBL" id="JALAZD010000002">
    <property type="protein sequence ID" value="MCI0128578.1"/>
    <property type="molecule type" value="Genomic_DNA"/>
</dbReference>